<gene>
    <name evidence="7" type="ORF">QJS04_geneDACA001704</name>
</gene>
<dbReference type="InterPro" id="IPR044846">
    <property type="entry name" value="GH10"/>
</dbReference>
<evidence type="ECO:0000256" key="4">
    <source>
        <dbReference type="ARBA" id="ARBA00023277"/>
    </source>
</evidence>
<dbReference type="PANTHER" id="PTHR31490">
    <property type="entry name" value="GLYCOSYL HYDROLASE"/>
    <property type="match status" value="1"/>
</dbReference>
<comment type="caution">
    <text evidence="7">The sequence shown here is derived from an EMBL/GenBank/DDBJ whole genome shotgun (WGS) entry which is preliminary data.</text>
</comment>
<dbReference type="Gene3D" id="1.25.40.10">
    <property type="entry name" value="Tetratricopeptide repeat domain"/>
    <property type="match status" value="1"/>
</dbReference>
<dbReference type="AlphaFoldDB" id="A0AAV9BGU4"/>
<organism evidence="7 8">
    <name type="scientific">Acorus gramineus</name>
    <name type="common">Dwarf sweet flag</name>
    <dbReference type="NCBI Taxonomy" id="55184"/>
    <lineage>
        <taxon>Eukaryota</taxon>
        <taxon>Viridiplantae</taxon>
        <taxon>Streptophyta</taxon>
        <taxon>Embryophyta</taxon>
        <taxon>Tracheophyta</taxon>
        <taxon>Spermatophyta</taxon>
        <taxon>Magnoliopsida</taxon>
        <taxon>Liliopsida</taxon>
        <taxon>Acoraceae</taxon>
        <taxon>Acorus</taxon>
    </lineage>
</organism>
<sequence length="631" mass="71232">MSRDNLPASPSSYSALLRQCIRHRDLLHGRALHRHLSNLPPFPHLSNSLISLYSKCGDLPPALSVFDSLPLFRRNLVLWSALVSAFARNILPEETVSAFVSMLGGILFNPAFNRGLKGWTVFGGAKIEHRISEMGNRFIVAYNRKQAHDSFSQKFYLKRGNHYTFSAWVQVNQGNAAVKAIVKTTDGYTHIGAVVAESGCWSMIKGGLTAYSSSPAELYFESKNTSVDIWVDSVSLQPFTKDQWRAHQMESTEKARKRTMRLQAVDAQGSPLTNATVLFEQTRPGFPFGCAIRKAIIDNTAYQSWFASRFKVTVFEDDMKWYSTEKVQGKEDYSDADAMVAFAKQHGISIRGHNILWDDPKYQLSWVRALSNDQLRQAVERRITSVVSRYAGQVIGWDVMNENLHFSFFEDHLGWNASAAAFQRTHQLDPKTPLFMNDYNTIEEPRDGNSVPAKYLKKLREIQSLDSGVPISIGLEGHFNVPNIPYMRSSIDMIAAARLPIWLTEVDVSKIPNQAQYLEEVLREGYAHPSIQGIVMWAGWRAEGCQRMCLTDNNFKNLPTGDVVDKLISEWKTHPITGVTDMDGVFEATLFHGDYDVLIEHPSLNSSLAQSLQMSQDETQQESTFHVKLYA</sequence>
<protein>
    <submittedName>
        <fullName evidence="7">Pentatricopeptide repeat-containing protein</fullName>
    </submittedName>
</protein>
<dbReference type="InterPro" id="IPR003305">
    <property type="entry name" value="CenC_carb-bd"/>
</dbReference>
<dbReference type="Pfam" id="PF02018">
    <property type="entry name" value="CBM_4_9"/>
    <property type="match status" value="1"/>
</dbReference>
<dbReference type="SUPFAM" id="SSF51445">
    <property type="entry name" value="(Trans)glycosidases"/>
    <property type="match status" value="1"/>
</dbReference>
<evidence type="ECO:0000256" key="3">
    <source>
        <dbReference type="ARBA" id="ARBA00022801"/>
    </source>
</evidence>
<keyword evidence="5" id="KW-0624">Polysaccharide degradation</keyword>
<dbReference type="InterPro" id="IPR017853">
    <property type="entry name" value="GH"/>
</dbReference>
<proteinExistence type="inferred from homology"/>
<dbReference type="SUPFAM" id="SSF49785">
    <property type="entry name" value="Galactose-binding domain-like"/>
    <property type="match status" value="1"/>
</dbReference>
<dbReference type="Proteomes" id="UP001179952">
    <property type="component" value="Unassembled WGS sequence"/>
</dbReference>
<dbReference type="PANTHER" id="PTHR31490:SF2">
    <property type="entry name" value="GLYCOSYL HYDROLASE FAMILY 10 PROTEIN"/>
    <property type="match status" value="1"/>
</dbReference>
<evidence type="ECO:0000313" key="7">
    <source>
        <dbReference type="EMBL" id="KAK1275876.1"/>
    </source>
</evidence>
<dbReference type="SMART" id="SM00633">
    <property type="entry name" value="Glyco_10"/>
    <property type="match status" value="1"/>
</dbReference>
<dbReference type="InterPro" id="IPR011990">
    <property type="entry name" value="TPR-like_helical_dom_sf"/>
</dbReference>
<evidence type="ECO:0000259" key="6">
    <source>
        <dbReference type="PROSITE" id="PS51760"/>
    </source>
</evidence>
<evidence type="ECO:0000256" key="5">
    <source>
        <dbReference type="ARBA" id="ARBA00023326"/>
    </source>
</evidence>
<dbReference type="InterPro" id="IPR002885">
    <property type="entry name" value="PPR_rpt"/>
</dbReference>
<dbReference type="InterPro" id="IPR001000">
    <property type="entry name" value="GH10_dom"/>
</dbReference>
<comment type="similarity">
    <text evidence="1">Belongs to the glycosyl hydrolase 10 (cellulase F) family.</text>
</comment>
<keyword evidence="3" id="KW-0378">Hydrolase</keyword>
<reference evidence="7" key="1">
    <citation type="journal article" date="2023" name="Nat. Commun.">
        <title>Diploid and tetraploid genomes of Acorus and the evolution of monocots.</title>
        <authorList>
            <person name="Ma L."/>
            <person name="Liu K.W."/>
            <person name="Li Z."/>
            <person name="Hsiao Y.Y."/>
            <person name="Qi Y."/>
            <person name="Fu T."/>
            <person name="Tang G.D."/>
            <person name="Zhang D."/>
            <person name="Sun W.H."/>
            <person name="Liu D.K."/>
            <person name="Li Y."/>
            <person name="Chen G.Z."/>
            <person name="Liu X.D."/>
            <person name="Liao X.Y."/>
            <person name="Jiang Y.T."/>
            <person name="Yu X."/>
            <person name="Hao Y."/>
            <person name="Huang J."/>
            <person name="Zhao X.W."/>
            <person name="Ke S."/>
            <person name="Chen Y.Y."/>
            <person name="Wu W.L."/>
            <person name="Hsu J.L."/>
            <person name="Lin Y.F."/>
            <person name="Huang M.D."/>
            <person name="Li C.Y."/>
            <person name="Huang L."/>
            <person name="Wang Z.W."/>
            <person name="Zhao X."/>
            <person name="Zhong W.Y."/>
            <person name="Peng D.H."/>
            <person name="Ahmad S."/>
            <person name="Lan S."/>
            <person name="Zhang J.S."/>
            <person name="Tsai W.C."/>
            <person name="Van de Peer Y."/>
            <person name="Liu Z.J."/>
        </authorList>
    </citation>
    <scope>NUCLEOTIDE SEQUENCE</scope>
    <source>
        <strain evidence="7">SCP</strain>
    </source>
</reference>
<evidence type="ECO:0000313" key="8">
    <source>
        <dbReference type="Proteomes" id="UP001179952"/>
    </source>
</evidence>
<keyword evidence="4" id="KW-0119">Carbohydrate metabolism</keyword>
<reference evidence="7" key="2">
    <citation type="submission" date="2023-06" db="EMBL/GenBank/DDBJ databases">
        <authorList>
            <person name="Ma L."/>
            <person name="Liu K.-W."/>
            <person name="Li Z."/>
            <person name="Hsiao Y.-Y."/>
            <person name="Qi Y."/>
            <person name="Fu T."/>
            <person name="Tang G."/>
            <person name="Zhang D."/>
            <person name="Sun W.-H."/>
            <person name="Liu D.-K."/>
            <person name="Li Y."/>
            <person name="Chen G.-Z."/>
            <person name="Liu X.-D."/>
            <person name="Liao X.-Y."/>
            <person name="Jiang Y.-T."/>
            <person name="Yu X."/>
            <person name="Hao Y."/>
            <person name="Huang J."/>
            <person name="Zhao X.-W."/>
            <person name="Ke S."/>
            <person name="Chen Y.-Y."/>
            <person name="Wu W.-L."/>
            <person name="Hsu J.-L."/>
            <person name="Lin Y.-F."/>
            <person name="Huang M.-D."/>
            <person name="Li C.-Y."/>
            <person name="Huang L."/>
            <person name="Wang Z.-W."/>
            <person name="Zhao X."/>
            <person name="Zhong W.-Y."/>
            <person name="Peng D.-H."/>
            <person name="Ahmad S."/>
            <person name="Lan S."/>
            <person name="Zhang J.-S."/>
            <person name="Tsai W.-C."/>
            <person name="Van De Peer Y."/>
            <person name="Liu Z.-J."/>
        </authorList>
    </citation>
    <scope>NUCLEOTIDE SEQUENCE</scope>
    <source>
        <strain evidence="7">SCP</strain>
        <tissue evidence="7">Leaves</tissue>
    </source>
</reference>
<keyword evidence="8" id="KW-1185">Reference proteome</keyword>
<evidence type="ECO:0000256" key="2">
    <source>
        <dbReference type="ARBA" id="ARBA00022737"/>
    </source>
</evidence>
<keyword evidence="2" id="KW-0677">Repeat</keyword>
<dbReference type="PROSITE" id="PS51760">
    <property type="entry name" value="GH10_2"/>
    <property type="match status" value="1"/>
</dbReference>
<dbReference type="GO" id="GO:0000272">
    <property type="term" value="P:polysaccharide catabolic process"/>
    <property type="evidence" value="ECO:0007669"/>
    <property type="project" value="UniProtKB-KW"/>
</dbReference>
<dbReference type="Gene3D" id="2.60.120.260">
    <property type="entry name" value="Galactose-binding domain-like"/>
    <property type="match status" value="1"/>
</dbReference>
<dbReference type="Pfam" id="PF00331">
    <property type="entry name" value="Glyco_hydro_10"/>
    <property type="match status" value="1"/>
</dbReference>
<dbReference type="GO" id="GO:0031176">
    <property type="term" value="F:endo-1,4-beta-xylanase activity"/>
    <property type="evidence" value="ECO:0007669"/>
    <property type="project" value="UniProtKB-ARBA"/>
</dbReference>
<accession>A0AAV9BGU4</accession>
<dbReference type="InterPro" id="IPR008979">
    <property type="entry name" value="Galactose-bd-like_sf"/>
</dbReference>
<feature type="domain" description="GH10" evidence="6">
    <location>
        <begin position="272"/>
        <end position="567"/>
    </location>
</feature>
<name>A0AAV9BGU4_ACOGR</name>
<evidence type="ECO:0000256" key="1">
    <source>
        <dbReference type="ARBA" id="ARBA00007495"/>
    </source>
</evidence>
<dbReference type="EMBL" id="JAUJYN010000003">
    <property type="protein sequence ID" value="KAK1275876.1"/>
    <property type="molecule type" value="Genomic_DNA"/>
</dbReference>
<dbReference type="Pfam" id="PF01535">
    <property type="entry name" value="PPR"/>
    <property type="match status" value="1"/>
</dbReference>
<dbReference type="Gene3D" id="3.20.20.80">
    <property type="entry name" value="Glycosidases"/>
    <property type="match status" value="1"/>
</dbReference>